<keyword evidence="2" id="KW-0804">Transcription</keyword>
<evidence type="ECO:0000313" key="4">
    <source>
        <dbReference type="EMBL" id="MBP2184476.1"/>
    </source>
</evidence>
<keyword evidence="1" id="KW-0805">Transcription regulation</keyword>
<feature type="domain" description="ANTAR" evidence="3">
    <location>
        <begin position="166"/>
        <end position="227"/>
    </location>
</feature>
<keyword evidence="5" id="KW-1185">Reference proteome</keyword>
<name>A0ABS4PYH0_9PSEU</name>
<protein>
    <submittedName>
        <fullName evidence="4">GAF domain-containing protein</fullName>
    </submittedName>
</protein>
<dbReference type="InterPro" id="IPR012074">
    <property type="entry name" value="GAF_ANTAR"/>
</dbReference>
<sequence>MSDPVSAVARDLAEIGRLVDDDDLDTALSRYIDRVVTTVPGCDHAAITVRTEHGPQPVATNLPAAVTENSHRPTVAVGPIGEVLAHREPRYLGDTRVDERWPAYSALLRRAGLRSCLALPLPANRTRSAAFSLYSRTPAQFDSASHDLILLFTLHAGSTFDNVSTYHHCRSLVTHLEAALDNRTTIGRAQGLLMRHHDTSTDDAFDHLRTISQRHNTKLRDIATQLVTAQDNGKFASVLSTLTSAPTSPSPS</sequence>
<dbReference type="RefSeq" id="WP_209667489.1">
    <property type="nucleotide sequence ID" value="NZ_JAGGMS010000001.1"/>
</dbReference>
<dbReference type="Pfam" id="PF03861">
    <property type="entry name" value="ANTAR"/>
    <property type="match status" value="1"/>
</dbReference>
<dbReference type="Proteomes" id="UP000741013">
    <property type="component" value="Unassembled WGS sequence"/>
</dbReference>
<evidence type="ECO:0000313" key="5">
    <source>
        <dbReference type="Proteomes" id="UP000741013"/>
    </source>
</evidence>
<accession>A0ABS4PYH0</accession>
<dbReference type="SUPFAM" id="SSF55781">
    <property type="entry name" value="GAF domain-like"/>
    <property type="match status" value="1"/>
</dbReference>
<dbReference type="InterPro" id="IPR003018">
    <property type="entry name" value="GAF"/>
</dbReference>
<dbReference type="PIRSF" id="PIRSF036625">
    <property type="entry name" value="GAF_ANTAR"/>
    <property type="match status" value="1"/>
</dbReference>
<dbReference type="InterPro" id="IPR005561">
    <property type="entry name" value="ANTAR"/>
</dbReference>
<dbReference type="Gene3D" id="1.10.10.10">
    <property type="entry name" value="Winged helix-like DNA-binding domain superfamily/Winged helix DNA-binding domain"/>
    <property type="match status" value="1"/>
</dbReference>
<dbReference type="InterPro" id="IPR029016">
    <property type="entry name" value="GAF-like_dom_sf"/>
</dbReference>
<dbReference type="EMBL" id="JAGGMS010000001">
    <property type="protein sequence ID" value="MBP2184476.1"/>
    <property type="molecule type" value="Genomic_DNA"/>
</dbReference>
<dbReference type="Gene3D" id="3.30.450.40">
    <property type="match status" value="1"/>
</dbReference>
<organism evidence="4 5">
    <name type="scientific">Amycolatopsis magusensis</name>
    <dbReference type="NCBI Taxonomy" id="882444"/>
    <lineage>
        <taxon>Bacteria</taxon>
        <taxon>Bacillati</taxon>
        <taxon>Actinomycetota</taxon>
        <taxon>Actinomycetes</taxon>
        <taxon>Pseudonocardiales</taxon>
        <taxon>Pseudonocardiaceae</taxon>
        <taxon>Amycolatopsis</taxon>
    </lineage>
</organism>
<gene>
    <name evidence="4" type="ORF">JOM49_006002</name>
</gene>
<proteinExistence type="predicted"/>
<dbReference type="SMART" id="SM00065">
    <property type="entry name" value="GAF"/>
    <property type="match status" value="1"/>
</dbReference>
<evidence type="ECO:0000256" key="1">
    <source>
        <dbReference type="ARBA" id="ARBA00023015"/>
    </source>
</evidence>
<evidence type="ECO:0000256" key="2">
    <source>
        <dbReference type="ARBA" id="ARBA00023163"/>
    </source>
</evidence>
<comment type="caution">
    <text evidence="4">The sequence shown here is derived from an EMBL/GenBank/DDBJ whole genome shotgun (WGS) entry which is preliminary data.</text>
</comment>
<evidence type="ECO:0000259" key="3">
    <source>
        <dbReference type="PROSITE" id="PS50921"/>
    </source>
</evidence>
<dbReference type="PROSITE" id="PS50921">
    <property type="entry name" value="ANTAR"/>
    <property type="match status" value="1"/>
</dbReference>
<dbReference type="SMART" id="SM01012">
    <property type="entry name" value="ANTAR"/>
    <property type="match status" value="1"/>
</dbReference>
<dbReference type="InterPro" id="IPR036388">
    <property type="entry name" value="WH-like_DNA-bd_sf"/>
</dbReference>
<dbReference type="Pfam" id="PF13185">
    <property type="entry name" value="GAF_2"/>
    <property type="match status" value="1"/>
</dbReference>
<reference evidence="4 5" key="1">
    <citation type="submission" date="2021-03" db="EMBL/GenBank/DDBJ databases">
        <title>Sequencing the genomes of 1000 actinobacteria strains.</title>
        <authorList>
            <person name="Klenk H.-P."/>
        </authorList>
    </citation>
    <scope>NUCLEOTIDE SEQUENCE [LARGE SCALE GENOMIC DNA]</scope>
    <source>
        <strain evidence="4 5">DSM 45510</strain>
    </source>
</reference>